<evidence type="ECO:0000256" key="2">
    <source>
        <dbReference type="ARBA" id="ARBA00022723"/>
    </source>
</evidence>
<keyword evidence="2 10" id="KW-0479">Metal-binding</keyword>
<feature type="binding site" evidence="10">
    <location>
        <position position="237"/>
    </location>
    <ligand>
        <name>Mn(2+)</name>
        <dbReference type="ChEBI" id="CHEBI:29035"/>
    </ligand>
</feature>
<comment type="caution">
    <text evidence="11">The sequence shown here is derived from an EMBL/GenBank/DDBJ whole genome shotgun (WGS) entry which is preliminary data.</text>
</comment>
<dbReference type="HAMAP" id="MF_01470">
    <property type="entry name" value="Cas1"/>
    <property type="match status" value="1"/>
</dbReference>
<dbReference type="Pfam" id="PF01867">
    <property type="entry name" value="Cas_Cas1"/>
    <property type="match status" value="1"/>
</dbReference>
<evidence type="ECO:0000256" key="7">
    <source>
        <dbReference type="ARBA" id="ARBA00023125"/>
    </source>
</evidence>
<evidence type="ECO:0000256" key="8">
    <source>
        <dbReference type="ARBA" id="ARBA00023211"/>
    </source>
</evidence>
<comment type="similarity">
    <text evidence="10">Belongs to the CRISPR-associated endonuclease Cas1 family.</text>
</comment>
<dbReference type="EC" id="3.1.-.-" evidence="10"/>
<evidence type="ECO:0000256" key="3">
    <source>
        <dbReference type="ARBA" id="ARBA00022759"/>
    </source>
</evidence>
<keyword evidence="7 10" id="KW-0238">DNA-binding</keyword>
<dbReference type="RefSeq" id="WP_347286385.1">
    <property type="nucleotide sequence ID" value="NZ_JAUZQE010000004.1"/>
</dbReference>
<sequence>MRRQLNTLYITTEGAWLHKDGGNIVMDVDGQTRGRVPAHKLESVVCIGRVLVSPALLGFCAEQGICVCFLNRHGRFLARVEGPVSGNVLLRRRQYACTDDPVACRNIVVHMLQGKIHNQRTVLSRALRDHGATLPENAKQALSDAANRLLRVSDRLWHATSVDELRGLEGDAARLYFNVFDKLIRVECPDLRFQGRSRRPPKDPVNALLSFLYTLVTHDCRGALETVGLDPAVGFLHRDRPGRPSLALDLLEGFRPMLADRLAVSLINRRQLTTKDFRSLENGGVVLEDDARKTVLAAYQERKQDEILHPFLGEKVQLGLLPYVQALLLARHLRGDIDGYPPFLWK</sequence>
<dbReference type="PANTHER" id="PTHR34353:SF2">
    <property type="entry name" value="CRISPR-ASSOCIATED ENDONUCLEASE CAS1 1"/>
    <property type="match status" value="1"/>
</dbReference>
<evidence type="ECO:0000256" key="1">
    <source>
        <dbReference type="ARBA" id="ARBA00022722"/>
    </source>
</evidence>
<gene>
    <name evidence="11" type="primary">cas1c</name>
    <name evidence="10" type="synonym">cas1</name>
    <name evidence="11" type="ORF">Q8947_02760</name>
</gene>
<keyword evidence="6 10" id="KW-0051">Antiviral defense</keyword>
<feature type="binding site" evidence="10">
    <location>
        <position position="169"/>
    </location>
    <ligand>
        <name>Mn(2+)</name>
        <dbReference type="ChEBI" id="CHEBI:29035"/>
    </ligand>
</feature>
<dbReference type="NCBIfam" id="TIGR00287">
    <property type="entry name" value="cas1"/>
    <property type="match status" value="1"/>
</dbReference>
<reference evidence="11 12" key="1">
    <citation type="submission" date="2023-08" db="EMBL/GenBank/DDBJ databases">
        <title>Alcaligenaceae gen. nov., a novel taxon isolated from the sludge of Yixing Pesticide Factory.</title>
        <authorList>
            <person name="Ruan L."/>
        </authorList>
    </citation>
    <scope>NUCLEOTIDE SEQUENCE [LARGE SCALE GENOMIC DNA]</scope>
    <source>
        <strain evidence="11 12">LG-2</strain>
    </source>
</reference>
<keyword evidence="12" id="KW-1185">Reference proteome</keyword>
<accession>A0ABU1D3D7</accession>
<dbReference type="InterPro" id="IPR042211">
    <property type="entry name" value="CRISPR-assoc_Cas1_N"/>
</dbReference>
<dbReference type="Gene3D" id="1.20.120.920">
    <property type="entry name" value="CRISPR-associated endonuclease Cas1, C-terminal domain"/>
    <property type="match status" value="1"/>
</dbReference>
<dbReference type="InterPro" id="IPR019856">
    <property type="entry name" value="CRISPR-assoc_Cas1_DVULG"/>
</dbReference>
<dbReference type="EMBL" id="JAUZQE010000004">
    <property type="protein sequence ID" value="MDR4124905.1"/>
    <property type="molecule type" value="Genomic_DNA"/>
</dbReference>
<evidence type="ECO:0000256" key="5">
    <source>
        <dbReference type="ARBA" id="ARBA00022842"/>
    </source>
</evidence>
<evidence type="ECO:0000256" key="6">
    <source>
        <dbReference type="ARBA" id="ARBA00023118"/>
    </source>
</evidence>
<evidence type="ECO:0000256" key="10">
    <source>
        <dbReference type="HAMAP-Rule" id="MF_01470"/>
    </source>
</evidence>
<comment type="subunit">
    <text evidence="9 10">Homodimer, forms a heterotetramer with a Cas2 homodimer.</text>
</comment>
<organism evidence="11 12">
    <name type="scientific">Yanghanlia caeni</name>
    <dbReference type="NCBI Taxonomy" id="3064283"/>
    <lineage>
        <taxon>Bacteria</taxon>
        <taxon>Pseudomonadati</taxon>
        <taxon>Pseudomonadota</taxon>
        <taxon>Betaproteobacteria</taxon>
        <taxon>Burkholderiales</taxon>
        <taxon>Alcaligenaceae</taxon>
        <taxon>Yanghanlia</taxon>
    </lineage>
</organism>
<comment type="function">
    <text evidence="10">CRISPR (clustered regularly interspaced short palindromic repeat), is an adaptive immune system that provides protection against mobile genetic elements (viruses, transposable elements and conjugative plasmids). CRISPR clusters contain spacers, sequences complementary to antecedent mobile elements, and target invading nucleic acids. CRISPR clusters are transcribed and processed into CRISPR RNA (crRNA). Acts as a dsDNA endonuclease. Involved in the integration of spacer DNA into the CRISPR cassette.</text>
</comment>
<keyword evidence="1 10" id="KW-0540">Nuclease</keyword>
<feature type="binding site" evidence="10">
    <location>
        <position position="252"/>
    </location>
    <ligand>
        <name>Mn(2+)</name>
        <dbReference type="ChEBI" id="CHEBI:29035"/>
    </ligand>
</feature>
<keyword evidence="5 10" id="KW-0460">Magnesium</keyword>
<dbReference type="NCBIfam" id="TIGR03640">
    <property type="entry name" value="cas1_DVULG"/>
    <property type="match status" value="1"/>
</dbReference>
<dbReference type="CDD" id="cd09721">
    <property type="entry name" value="Cas1_I-C"/>
    <property type="match status" value="1"/>
</dbReference>
<dbReference type="Gene3D" id="3.100.10.20">
    <property type="entry name" value="CRISPR-associated endonuclease Cas1, N-terminal domain"/>
    <property type="match status" value="1"/>
</dbReference>
<protein>
    <recommendedName>
        <fullName evidence="10">CRISPR-associated endonuclease Cas1</fullName>
        <ecNumber evidence="10">3.1.-.-</ecNumber>
    </recommendedName>
</protein>
<evidence type="ECO:0000256" key="4">
    <source>
        <dbReference type="ARBA" id="ARBA00022801"/>
    </source>
</evidence>
<dbReference type="InterPro" id="IPR002729">
    <property type="entry name" value="CRISPR-assoc_Cas1"/>
</dbReference>
<dbReference type="PANTHER" id="PTHR34353">
    <property type="entry name" value="CRISPR-ASSOCIATED ENDONUCLEASE CAS1 1"/>
    <property type="match status" value="1"/>
</dbReference>
<evidence type="ECO:0000313" key="11">
    <source>
        <dbReference type="EMBL" id="MDR4124905.1"/>
    </source>
</evidence>
<dbReference type="GO" id="GO:0004519">
    <property type="term" value="F:endonuclease activity"/>
    <property type="evidence" value="ECO:0007669"/>
    <property type="project" value="UniProtKB-KW"/>
</dbReference>
<dbReference type="Proteomes" id="UP001232156">
    <property type="component" value="Unassembled WGS sequence"/>
</dbReference>
<name>A0ABU1D3D7_9BURK</name>
<dbReference type="InterPro" id="IPR050646">
    <property type="entry name" value="Cas1"/>
</dbReference>
<keyword evidence="4 10" id="KW-0378">Hydrolase</keyword>
<comment type="cofactor">
    <cofactor evidence="10">
        <name>Mg(2+)</name>
        <dbReference type="ChEBI" id="CHEBI:18420"/>
    </cofactor>
    <cofactor evidence="10">
        <name>Mn(2+)</name>
        <dbReference type="ChEBI" id="CHEBI:29035"/>
    </cofactor>
</comment>
<keyword evidence="8 10" id="KW-0464">Manganese</keyword>
<keyword evidence="3 10" id="KW-0255">Endonuclease</keyword>
<dbReference type="InterPro" id="IPR042206">
    <property type="entry name" value="CRISPR-assoc_Cas1_C"/>
</dbReference>
<proteinExistence type="inferred from homology"/>
<evidence type="ECO:0000313" key="12">
    <source>
        <dbReference type="Proteomes" id="UP001232156"/>
    </source>
</evidence>
<evidence type="ECO:0000256" key="9">
    <source>
        <dbReference type="ARBA" id="ARBA00038592"/>
    </source>
</evidence>